<keyword evidence="3" id="KW-1185">Reference proteome</keyword>
<feature type="region of interest" description="Disordered" evidence="1">
    <location>
        <begin position="150"/>
        <end position="171"/>
    </location>
</feature>
<dbReference type="EnsemblMetazoa" id="AMEM012085-RA">
    <property type="protein sequence ID" value="AMEM012085-PA"/>
    <property type="gene ID" value="AMEM012085"/>
</dbReference>
<protein>
    <submittedName>
        <fullName evidence="2">Uncharacterized protein</fullName>
    </submittedName>
</protein>
<dbReference type="Proteomes" id="UP000075903">
    <property type="component" value="Unassembled WGS sequence"/>
</dbReference>
<name>A0A182VBD8_ANOME</name>
<sequence>MAVADGGPPAAIGPPRSFFSPGETVFLRFEEFVPLWEDFLPLLLEELVLLLMVLPAPPALPPPPPTPVMMTPLLPASAFDGSSGSPPATVAFGLAERSCGWCGPAVDIIMIVPVGPPFCCCCCSSCSSIGGERVVRPAADADGEISRPVADGRQWKSPLAPPPSLSMLSSDSSTLDVLGRL</sequence>
<dbReference type="AlphaFoldDB" id="A0A182VBD8"/>
<organism evidence="2 3">
    <name type="scientific">Anopheles merus</name>
    <name type="common">Mosquito</name>
    <dbReference type="NCBI Taxonomy" id="30066"/>
    <lineage>
        <taxon>Eukaryota</taxon>
        <taxon>Metazoa</taxon>
        <taxon>Ecdysozoa</taxon>
        <taxon>Arthropoda</taxon>
        <taxon>Hexapoda</taxon>
        <taxon>Insecta</taxon>
        <taxon>Pterygota</taxon>
        <taxon>Neoptera</taxon>
        <taxon>Endopterygota</taxon>
        <taxon>Diptera</taxon>
        <taxon>Nematocera</taxon>
        <taxon>Culicoidea</taxon>
        <taxon>Culicidae</taxon>
        <taxon>Anophelinae</taxon>
        <taxon>Anopheles</taxon>
    </lineage>
</organism>
<reference evidence="2" key="1">
    <citation type="submission" date="2020-05" db="UniProtKB">
        <authorList>
            <consortium name="EnsemblMetazoa"/>
        </authorList>
    </citation>
    <scope>IDENTIFICATION</scope>
    <source>
        <strain evidence="2">MAF</strain>
    </source>
</reference>
<proteinExistence type="predicted"/>
<evidence type="ECO:0000256" key="1">
    <source>
        <dbReference type="SAM" id="MobiDB-lite"/>
    </source>
</evidence>
<evidence type="ECO:0000313" key="2">
    <source>
        <dbReference type="EnsemblMetazoa" id="AMEM012085-PA"/>
    </source>
</evidence>
<dbReference type="VEuPathDB" id="VectorBase:AMEM012085"/>
<accession>A0A182VBD8</accession>
<evidence type="ECO:0000313" key="3">
    <source>
        <dbReference type="Proteomes" id="UP000075903"/>
    </source>
</evidence>